<accession>A0A1Y1J374</accession>
<reference evidence="1 2" key="1">
    <citation type="journal article" date="2019" name="Microbiol. Resour. Announc.">
        <title>Draft Genome Sequence of Comamonas testosteroni TA441, a Bacterium That Has a Cryptic Phenol Degradation Gene Cluster.</title>
        <authorList>
            <person name="Arai H."/>
            <person name="Ishii M."/>
        </authorList>
    </citation>
    <scope>NUCLEOTIDE SEQUENCE [LARGE SCALE GENOMIC DNA]</scope>
    <source>
        <strain evidence="1 2">TA441</strain>
    </source>
</reference>
<gene>
    <name evidence="1" type="ORF">CTTA_3470</name>
</gene>
<dbReference type="RefSeq" id="WP_153260315.1">
    <property type="nucleotide sequence ID" value="NZ_BKBW01000006.1"/>
</dbReference>
<dbReference type="AlphaFoldDB" id="A0A1Y1J374"/>
<sequence>MKFTKMTVTGQLDAAGADRFARRIAVAYVLAALGITAAGLGGLIAAIRWW</sequence>
<dbReference type="Proteomes" id="UP000323105">
    <property type="component" value="Unassembled WGS sequence"/>
</dbReference>
<evidence type="ECO:0000313" key="2">
    <source>
        <dbReference type="Proteomes" id="UP000323105"/>
    </source>
</evidence>
<evidence type="ECO:0000313" key="1">
    <source>
        <dbReference type="EMBL" id="GEQ76465.1"/>
    </source>
</evidence>
<organism evidence="1 2">
    <name type="scientific">Comamonas testosteroni</name>
    <name type="common">Pseudomonas testosteroni</name>
    <dbReference type="NCBI Taxonomy" id="285"/>
    <lineage>
        <taxon>Bacteria</taxon>
        <taxon>Pseudomonadati</taxon>
        <taxon>Pseudomonadota</taxon>
        <taxon>Betaproteobacteria</taxon>
        <taxon>Burkholderiales</taxon>
        <taxon>Comamonadaceae</taxon>
        <taxon>Comamonas</taxon>
    </lineage>
</organism>
<name>A0A1Y1J374_COMTE</name>
<protein>
    <submittedName>
        <fullName evidence="1">Uncharacterized protein</fullName>
    </submittedName>
</protein>
<dbReference type="EMBL" id="BKBW01000006">
    <property type="protein sequence ID" value="GEQ76465.1"/>
    <property type="molecule type" value="Genomic_DNA"/>
</dbReference>
<proteinExistence type="predicted"/>
<comment type="caution">
    <text evidence="1">The sequence shown here is derived from an EMBL/GenBank/DDBJ whole genome shotgun (WGS) entry which is preliminary data.</text>
</comment>